<sequence>MKEVKIESFLQVYESFDELPEHVKSLMQEAMKARERAYAPYSNFSVGAAVLLENDEVVTGNNQENASYPSGLCAERTAIYYAGSQFPDVKIMRMALTAGSRKKQTVAPIPPCGACRQAIAEYEVKQEAPIEIYFMGETGKVVKSDSLANLLPLVFDKSFL</sequence>
<evidence type="ECO:0000256" key="10">
    <source>
        <dbReference type="ARBA" id="ARBA00049252"/>
    </source>
</evidence>
<accession>A0A2K1DZK1</accession>
<gene>
    <name evidence="17" type="primary">cdd</name>
    <name evidence="17" type="ORF">C1T31_08060</name>
</gene>
<dbReference type="CDD" id="cd01283">
    <property type="entry name" value="cytidine_deaminase"/>
    <property type="match status" value="1"/>
</dbReference>
<dbReference type="AlphaFoldDB" id="A0A2K1DZK1"/>
<dbReference type="InterPro" id="IPR050202">
    <property type="entry name" value="Cyt/Deoxycyt_deaminase"/>
</dbReference>
<dbReference type="EC" id="3.5.4.5" evidence="4 15"/>
<comment type="similarity">
    <text evidence="3 15">Belongs to the cytidine and deoxycytidylate deaminase family.</text>
</comment>
<dbReference type="PANTHER" id="PTHR11644:SF2">
    <property type="entry name" value="CYTIDINE DEAMINASE"/>
    <property type="match status" value="1"/>
</dbReference>
<keyword evidence="6 14" id="KW-0479">Metal-binding</keyword>
<evidence type="ECO:0000256" key="9">
    <source>
        <dbReference type="ARBA" id="ARBA00032005"/>
    </source>
</evidence>
<dbReference type="GO" id="GO:0008270">
    <property type="term" value="F:zinc ion binding"/>
    <property type="evidence" value="ECO:0007669"/>
    <property type="project" value="UniProtKB-UniRule"/>
</dbReference>
<keyword evidence="8 14" id="KW-0862">Zinc</keyword>
<evidence type="ECO:0000256" key="11">
    <source>
        <dbReference type="ARBA" id="ARBA00049558"/>
    </source>
</evidence>
<evidence type="ECO:0000256" key="15">
    <source>
        <dbReference type="RuleBase" id="RU364006"/>
    </source>
</evidence>
<evidence type="ECO:0000256" key="6">
    <source>
        <dbReference type="ARBA" id="ARBA00022723"/>
    </source>
</evidence>
<evidence type="ECO:0000256" key="8">
    <source>
        <dbReference type="ARBA" id="ARBA00022833"/>
    </source>
</evidence>
<name>A0A2K1DZK1_9FLAO</name>
<protein>
    <recommendedName>
        <fullName evidence="5 15">Cytidine deaminase</fullName>
        <ecNumber evidence="4 15">3.5.4.5</ecNumber>
    </recommendedName>
    <alternativeName>
        <fullName evidence="9 15">Cytidine aminohydrolase</fullName>
    </alternativeName>
</protein>
<dbReference type="EMBL" id="POWF01000003">
    <property type="protein sequence ID" value="PNQ73453.1"/>
    <property type="molecule type" value="Genomic_DNA"/>
</dbReference>
<comment type="caution">
    <text evidence="17">The sequence shown here is derived from an EMBL/GenBank/DDBJ whole genome shotgun (WGS) entry which is preliminary data.</text>
</comment>
<dbReference type="Proteomes" id="UP000236641">
    <property type="component" value="Unassembled WGS sequence"/>
</dbReference>
<dbReference type="NCBIfam" id="NF004064">
    <property type="entry name" value="PRK05578.1"/>
    <property type="match status" value="1"/>
</dbReference>
<comment type="catalytic activity">
    <reaction evidence="11 15">
        <text>cytidine + H2O + H(+) = uridine + NH4(+)</text>
        <dbReference type="Rhea" id="RHEA:16069"/>
        <dbReference type="ChEBI" id="CHEBI:15377"/>
        <dbReference type="ChEBI" id="CHEBI:15378"/>
        <dbReference type="ChEBI" id="CHEBI:16704"/>
        <dbReference type="ChEBI" id="CHEBI:17562"/>
        <dbReference type="ChEBI" id="CHEBI:28938"/>
        <dbReference type="EC" id="3.5.4.5"/>
    </reaction>
</comment>
<dbReference type="InterPro" id="IPR016192">
    <property type="entry name" value="APOBEC/CMP_deaminase_Zn-bd"/>
</dbReference>
<keyword evidence="7 15" id="KW-0378">Hydrolase</keyword>
<comment type="catalytic activity">
    <reaction evidence="10 15">
        <text>2'-deoxycytidine + H2O + H(+) = 2'-deoxyuridine + NH4(+)</text>
        <dbReference type="Rhea" id="RHEA:13433"/>
        <dbReference type="ChEBI" id="CHEBI:15377"/>
        <dbReference type="ChEBI" id="CHEBI:15378"/>
        <dbReference type="ChEBI" id="CHEBI:15698"/>
        <dbReference type="ChEBI" id="CHEBI:16450"/>
        <dbReference type="ChEBI" id="CHEBI:28938"/>
        <dbReference type="EC" id="3.5.4.5"/>
    </reaction>
</comment>
<dbReference type="GO" id="GO:0072527">
    <property type="term" value="P:pyrimidine-containing compound metabolic process"/>
    <property type="evidence" value="ECO:0007669"/>
    <property type="project" value="UniProtKB-ARBA"/>
</dbReference>
<keyword evidence="18" id="KW-1185">Reference proteome</keyword>
<dbReference type="GO" id="GO:0005829">
    <property type="term" value="C:cytosol"/>
    <property type="evidence" value="ECO:0007669"/>
    <property type="project" value="TreeGrafter"/>
</dbReference>
<comment type="function">
    <text evidence="2 15">This enzyme scavenges exogenous and endogenous cytidine and 2'-deoxycytidine for UMP synthesis.</text>
</comment>
<feature type="domain" description="CMP/dCMP-type deaminase" evidence="16">
    <location>
        <begin position="21"/>
        <end position="158"/>
    </location>
</feature>
<dbReference type="RefSeq" id="WP_103051977.1">
    <property type="nucleotide sequence ID" value="NZ_POWF01000003.1"/>
</dbReference>
<evidence type="ECO:0000313" key="18">
    <source>
        <dbReference type="Proteomes" id="UP000236641"/>
    </source>
</evidence>
<evidence type="ECO:0000256" key="3">
    <source>
        <dbReference type="ARBA" id="ARBA00006576"/>
    </source>
</evidence>
<evidence type="ECO:0000256" key="14">
    <source>
        <dbReference type="PIRSR" id="PIRSR606262-3"/>
    </source>
</evidence>
<evidence type="ECO:0000259" key="16">
    <source>
        <dbReference type="PROSITE" id="PS51747"/>
    </source>
</evidence>
<evidence type="ECO:0000256" key="7">
    <source>
        <dbReference type="ARBA" id="ARBA00022801"/>
    </source>
</evidence>
<dbReference type="InterPro" id="IPR006262">
    <property type="entry name" value="Cyt_deam_tetra"/>
</dbReference>
<dbReference type="Gene3D" id="3.40.140.10">
    <property type="entry name" value="Cytidine Deaminase, domain 2"/>
    <property type="match status" value="1"/>
</dbReference>
<dbReference type="GO" id="GO:0042802">
    <property type="term" value="F:identical protein binding"/>
    <property type="evidence" value="ECO:0007669"/>
    <property type="project" value="UniProtKB-ARBA"/>
</dbReference>
<organism evidence="17 18">
    <name type="scientific">Hanstruepera neustonica</name>
    <dbReference type="NCBI Taxonomy" id="1445657"/>
    <lineage>
        <taxon>Bacteria</taxon>
        <taxon>Pseudomonadati</taxon>
        <taxon>Bacteroidota</taxon>
        <taxon>Flavobacteriia</taxon>
        <taxon>Flavobacteriales</taxon>
        <taxon>Flavobacteriaceae</taxon>
        <taxon>Hanstruepera</taxon>
    </lineage>
</organism>
<evidence type="ECO:0000256" key="13">
    <source>
        <dbReference type="PIRSR" id="PIRSR606262-2"/>
    </source>
</evidence>
<comment type="cofactor">
    <cofactor evidence="1 14 15">
        <name>Zn(2+)</name>
        <dbReference type="ChEBI" id="CHEBI:29105"/>
    </cofactor>
</comment>
<dbReference type="GO" id="GO:0004126">
    <property type="term" value="F:cytidine deaminase activity"/>
    <property type="evidence" value="ECO:0007669"/>
    <property type="project" value="UniProtKB-UniRule"/>
</dbReference>
<dbReference type="PROSITE" id="PS00903">
    <property type="entry name" value="CYT_DCMP_DEAMINASES_1"/>
    <property type="match status" value="1"/>
</dbReference>
<feature type="binding site" evidence="13">
    <location>
        <begin position="62"/>
        <end position="68"/>
    </location>
    <ligand>
        <name>substrate</name>
    </ligand>
</feature>
<dbReference type="GO" id="GO:0055086">
    <property type="term" value="P:nucleobase-containing small molecule metabolic process"/>
    <property type="evidence" value="ECO:0007669"/>
    <property type="project" value="UniProtKB-ARBA"/>
</dbReference>
<evidence type="ECO:0000256" key="4">
    <source>
        <dbReference type="ARBA" id="ARBA00012783"/>
    </source>
</evidence>
<reference evidence="17 18" key="1">
    <citation type="submission" date="2018-01" db="EMBL/GenBank/DDBJ databases">
        <title>The draft genome of Hanstruepera neustonica JCM19743.</title>
        <authorList>
            <person name="He R.-H."/>
            <person name="Du Z.-J."/>
        </authorList>
    </citation>
    <scope>NUCLEOTIDE SEQUENCE [LARGE SCALE GENOMIC DNA]</scope>
    <source>
        <strain evidence="17 18">JCM19743</strain>
    </source>
</reference>
<dbReference type="NCBIfam" id="TIGR01354">
    <property type="entry name" value="cyt_deam_tetra"/>
    <property type="match status" value="1"/>
</dbReference>
<dbReference type="OrthoDB" id="9795347at2"/>
<dbReference type="SUPFAM" id="SSF53927">
    <property type="entry name" value="Cytidine deaminase-like"/>
    <property type="match status" value="1"/>
</dbReference>
<feature type="active site" description="Proton donor" evidence="12">
    <location>
        <position position="75"/>
    </location>
</feature>
<dbReference type="InterPro" id="IPR016193">
    <property type="entry name" value="Cytidine_deaminase-like"/>
</dbReference>
<evidence type="ECO:0000256" key="5">
    <source>
        <dbReference type="ARBA" id="ARBA00018266"/>
    </source>
</evidence>
<evidence type="ECO:0000313" key="17">
    <source>
        <dbReference type="EMBL" id="PNQ73453.1"/>
    </source>
</evidence>
<evidence type="ECO:0000256" key="1">
    <source>
        <dbReference type="ARBA" id="ARBA00001947"/>
    </source>
</evidence>
<dbReference type="PROSITE" id="PS51747">
    <property type="entry name" value="CYT_DCMP_DEAMINASES_2"/>
    <property type="match status" value="1"/>
</dbReference>
<evidence type="ECO:0000256" key="12">
    <source>
        <dbReference type="PIRSR" id="PIRSR606262-1"/>
    </source>
</evidence>
<proteinExistence type="inferred from homology"/>
<feature type="binding site" evidence="14">
    <location>
        <position position="112"/>
    </location>
    <ligand>
        <name>Zn(2+)</name>
        <dbReference type="ChEBI" id="CHEBI:29105"/>
        <note>catalytic</note>
    </ligand>
</feature>
<dbReference type="InterPro" id="IPR002125">
    <property type="entry name" value="CMP_dCMP_dom"/>
</dbReference>
<feature type="binding site" evidence="14">
    <location>
        <position position="73"/>
    </location>
    <ligand>
        <name>Zn(2+)</name>
        <dbReference type="ChEBI" id="CHEBI:29105"/>
        <note>catalytic</note>
    </ligand>
</feature>
<feature type="binding site" evidence="14">
    <location>
        <position position="115"/>
    </location>
    <ligand>
        <name>Zn(2+)</name>
        <dbReference type="ChEBI" id="CHEBI:29105"/>
        <note>catalytic</note>
    </ligand>
</feature>
<dbReference type="PANTHER" id="PTHR11644">
    <property type="entry name" value="CYTIDINE DEAMINASE"/>
    <property type="match status" value="1"/>
</dbReference>
<dbReference type="Pfam" id="PF00383">
    <property type="entry name" value="dCMP_cyt_deam_1"/>
    <property type="match status" value="1"/>
</dbReference>
<evidence type="ECO:0000256" key="2">
    <source>
        <dbReference type="ARBA" id="ARBA00003949"/>
    </source>
</evidence>